<name>A0AA37SRV7_9BACT</name>
<feature type="domain" description="Secretion system C-terminal sorting" evidence="1">
    <location>
        <begin position="37"/>
        <end position="97"/>
    </location>
</feature>
<comment type="caution">
    <text evidence="2">The sequence shown here is derived from an EMBL/GenBank/DDBJ whole genome shotgun (WGS) entry which is preliminary data.</text>
</comment>
<sequence length="194" mass="22027">MRITMEKLVVLVVVILSATSIYAGNYANVIFEKDKTFVLDLNDKENPYVEIEIRDLNGKVLHSENYQTLSIASKKYNLKNLPNGTYEMVIQSKMGKTIYPMTVTFDGVKMSPVSNHVNFKPIITYENDLIEFSQLTLGRDVTFTLSDKEGIFYTKNYKNEASINANFSASKLPAGDYTVTITSNDQDHTYSFKK</sequence>
<dbReference type="RefSeq" id="WP_235291392.1">
    <property type="nucleotide sequence ID" value="NZ_BSOH01000014.1"/>
</dbReference>
<reference evidence="2" key="2">
    <citation type="submission" date="2023-01" db="EMBL/GenBank/DDBJ databases">
        <title>Draft genome sequence of Portibacter lacus strain NBRC 108769.</title>
        <authorList>
            <person name="Sun Q."/>
            <person name="Mori K."/>
        </authorList>
    </citation>
    <scope>NUCLEOTIDE SEQUENCE</scope>
    <source>
        <strain evidence="2">NBRC 108769</strain>
    </source>
</reference>
<protein>
    <recommendedName>
        <fullName evidence="1">Secretion system C-terminal sorting domain-containing protein</fullName>
    </recommendedName>
</protein>
<proteinExistence type="predicted"/>
<gene>
    <name evidence="2" type="ORF">GCM10007940_23360</name>
</gene>
<reference evidence="2" key="1">
    <citation type="journal article" date="2014" name="Int. J. Syst. Evol. Microbiol.">
        <title>Complete genome sequence of Corynebacterium casei LMG S-19264T (=DSM 44701T), isolated from a smear-ripened cheese.</title>
        <authorList>
            <consortium name="US DOE Joint Genome Institute (JGI-PGF)"/>
            <person name="Walter F."/>
            <person name="Albersmeier A."/>
            <person name="Kalinowski J."/>
            <person name="Ruckert C."/>
        </authorList>
    </citation>
    <scope>NUCLEOTIDE SEQUENCE</scope>
    <source>
        <strain evidence="2">NBRC 108769</strain>
    </source>
</reference>
<organism evidence="2 3">
    <name type="scientific">Portibacter lacus</name>
    <dbReference type="NCBI Taxonomy" id="1099794"/>
    <lineage>
        <taxon>Bacteria</taxon>
        <taxon>Pseudomonadati</taxon>
        <taxon>Bacteroidota</taxon>
        <taxon>Saprospiria</taxon>
        <taxon>Saprospirales</taxon>
        <taxon>Haliscomenobacteraceae</taxon>
        <taxon>Portibacter</taxon>
    </lineage>
</organism>
<evidence type="ECO:0000259" key="1">
    <source>
        <dbReference type="Pfam" id="PF18962"/>
    </source>
</evidence>
<dbReference type="InterPro" id="IPR026444">
    <property type="entry name" value="Secre_tail"/>
</dbReference>
<dbReference type="Proteomes" id="UP001156666">
    <property type="component" value="Unassembled WGS sequence"/>
</dbReference>
<dbReference type="AlphaFoldDB" id="A0AA37SRV7"/>
<evidence type="ECO:0000313" key="3">
    <source>
        <dbReference type="Proteomes" id="UP001156666"/>
    </source>
</evidence>
<keyword evidence="3" id="KW-1185">Reference proteome</keyword>
<accession>A0AA37SRV7</accession>
<dbReference type="Gene3D" id="2.60.40.3080">
    <property type="match status" value="1"/>
</dbReference>
<evidence type="ECO:0000313" key="2">
    <source>
        <dbReference type="EMBL" id="GLR17721.1"/>
    </source>
</evidence>
<dbReference type="EMBL" id="BSOH01000014">
    <property type="protein sequence ID" value="GLR17721.1"/>
    <property type="molecule type" value="Genomic_DNA"/>
</dbReference>
<dbReference type="Pfam" id="PF18962">
    <property type="entry name" value="Por_Secre_tail"/>
    <property type="match status" value="1"/>
</dbReference>